<feature type="region of interest" description="Interaction with RNA" evidence="9">
    <location>
        <begin position="153"/>
        <end position="158"/>
    </location>
</feature>
<evidence type="ECO:0000313" key="11">
    <source>
        <dbReference type="Proteomes" id="UP000628442"/>
    </source>
</evidence>
<evidence type="ECO:0000256" key="1">
    <source>
        <dbReference type="ARBA" id="ARBA00000142"/>
    </source>
</evidence>
<dbReference type="GO" id="GO:0043527">
    <property type="term" value="C:tRNA methyltransferase complex"/>
    <property type="evidence" value="ECO:0007669"/>
    <property type="project" value="TreeGrafter"/>
</dbReference>
<gene>
    <name evidence="9 10" type="primary">trmB</name>
    <name evidence="10" type="ORF">GCM10007387_29240</name>
</gene>
<keyword evidence="3 9" id="KW-0489">Methyltransferase</keyword>
<feature type="binding site" evidence="9">
    <location>
        <position position="147"/>
    </location>
    <ligand>
        <name>S-adenosyl-L-methionine</name>
        <dbReference type="ChEBI" id="CHEBI:59789"/>
    </ligand>
</feature>
<feature type="binding site" evidence="9">
    <location>
        <position position="97"/>
    </location>
    <ligand>
        <name>S-adenosyl-L-methionine</name>
        <dbReference type="ChEBI" id="CHEBI:59789"/>
    </ligand>
</feature>
<keyword evidence="6 9" id="KW-0819">tRNA processing</keyword>
<evidence type="ECO:0000256" key="6">
    <source>
        <dbReference type="ARBA" id="ARBA00022694"/>
    </source>
</evidence>
<dbReference type="GO" id="GO:0008176">
    <property type="term" value="F:tRNA (guanine(46)-N7)-methyltransferase activity"/>
    <property type="evidence" value="ECO:0007669"/>
    <property type="project" value="UniProtKB-UniRule"/>
</dbReference>
<dbReference type="Gene3D" id="3.40.50.150">
    <property type="entry name" value="Vaccinia Virus protein VP39"/>
    <property type="match status" value="1"/>
</dbReference>
<dbReference type="InterPro" id="IPR003358">
    <property type="entry name" value="tRNA_(Gua-N-7)_MeTrfase_Trmb"/>
</dbReference>
<evidence type="ECO:0000256" key="5">
    <source>
        <dbReference type="ARBA" id="ARBA00022691"/>
    </source>
</evidence>
<comment type="similarity">
    <text evidence="8 9">Belongs to the class I-like SAM-binding methyltransferase superfamily. TrmB family.</text>
</comment>
<evidence type="ECO:0000256" key="7">
    <source>
        <dbReference type="ARBA" id="ARBA00060552"/>
    </source>
</evidence>
<evidence type="ECO:0000256" key="3">
    <source>
        <dbReference type="ARBA" id="ARBA00022603"/>
    </source>
</evidence>
<dbReference type="EC" id="2.1.1.33" evidence="9"/>
<feature type="binding site" evidence="9">
    <location>
        <begin position="218"/>
        <end position="221"/>
    </location>
    <ligand>
        <name>substrate</name>
    </ligand>
</feature>
<dbReference type="InterPro" id="IPR055361">
    <property type="entry name" value="tRNA_methyltr_TrmB_bact"/>
</dbReference>
<dbReference type="Pfam" id="PF02390">
    <property type="entry name" value="Methyltransf_4"/>
    <property type="match status" value="1"/>
</dbReference>
<comment type="function">
    <text evidence="2 9">Catalyzes the formation of N(7)-methylguanine at position 46 (m7G46) in tRNA.</text>
</comment>
<feature type="binding site" evidence="9">
    <location>
        <position position="151"/>
    </location>
    <ligand>
        <name>substrate</name>
    </ligand>
</feature>
<dbReference type="SUPFAM" id="SSF53335">
    <property type="entry name" value="S-adenosyl-L-methionine-dependent methyltransferases"/>
    <property type="match status" value="1"/>
</dbReference>
<name>A0AA87XX98_9BURK</name>
<sequence length="239" mass="26500">MSSETPPKGPARSMLYDPTERRIKSFVTRAGRLSTAQERALNDLGPRFMIEYAKAPLDTAAAFGRTAPVVLEIGFGMGQTTAHIARHMPEKDFIGVEVHTPGVGSLLKLIGEEGLTNLRVIQHDAVEVLNNMIPAGTLAGVHVFFPDPWHKARHNKRRLIQGPFVKLLVDRLQPGGYLHLATDWEDYAVQMLEVLSAEEGLQNTAEGYAPQPAYRPLTKFENRGLKLGHGVWDLVFTKK</sequence>
<evidence type="ECO:0000256" key="2">
    <source>
        <dbReference type="ARBA" id="ARBA00003015"/>
    </source>
</evidence>
<comment type="pathway">
    <text evidence="7 9">tRNA modification; N(7)-methylguanine-tRNA biosynthesis.</text>
</comment>
<feature type="binding site" evidence="9">
    <location>
        <position position="124"/>
    </location>
    <ligand>
        <name>S-adenosyl-L-methionine</name>
        <dbReference type="ChEBI" id="CHEBI:59789"/>
    </ligand>
</feature>
<dbReference type="NCBIfam" id="TIGR00091">
    <property type="entry name" value="tRNA (guanosine(46)-N7)-methyltransferase TrmB"/>
    <property type="match status" value="1"/>
</dbReference>
<protein>
    <recommendedName>
        <fullName evidence="9">tRNA (guanine-N(7)-)-methyltransferase</fullName>
        <ecNumber evidence="9">2.1.1.33</ecNumber>
    </recommendedName>
    <alternativeName>
        <fullName evidence="9">tRNA (guanine(46)-N(7))-methyltransferase</fullName>
    </alternativeName>
    <alternativeName>
        <fullName evidence="9">tRNA(m7G46)-methyltransferase</fullName>
    </alternativeName>
</protein>
<dbReference type="EMBL" id="BMWV01000006">
    <property type="protein sequence ID" value="GGY45375.1"/>
    <property type="molecule type" value="Genomic_DNA"/>
</dbReference>
<accession>A0AA87XX98</accession>
<organism evidence="10 11">
    <name type="scientific">Pseudoduganella albidiflava</name>
    <dbReference type="NCBI Taxonomy" id="321983"/>
    <lineage>
        <taxon>Bacteria</taxon>
        <taxon>Pseudomonadati</taxon>
        <taxon>Pseudomonadota</taxon>
        <taxon>Betaproteobacteria</taxon>
        <taxon>Burkholderiales</taxon>
        <taxon>Oxalobacteraceae</taxon>
        <taxon>Telluria group</taxon>
        <taxon>Pseudoduganella</taxon>
    </lineage>
</organism>
<comment type="catalytic activity">
    <reaction evidence="1 9">
        <text>guanosine(46) in tRNA + S-adenosyl-L-methionine = N(7)-methylguanosine(46) in tRNA + S-adenosyl-L-homocysteine</text>
        <dbReference type="Rhea" id="RHEA:42708"/>
        <dbReference type="Rhea" id="RHEA-COMP:10188"/>
        <dbReference type="Rhea" id="RHEA-COMP:10189"/>
        <dbReference type="ChEBI" id="CHEBI:57856"/>
        <dbReference type="ChEBI" id="CHEBI:59789"/>
        <dbReference type="ChEBI" id="CHEBI:74269"/>
        <dbReference type="ChEBI" id="CHEBI:74480"/>
        <dbReference type="EC" id="2.1.1.33"/>
    </reaction>
</comment>
<reference evidence="10" key="2">
    <citation type="submission" date="2022-12" db="EMBL/GenBank/DDBJ databases">
        <authorList>
            <person name="Sun Q."/>
            <person name="Kim S."/>
        </authorList>
    </citation>
    <scope>NUCLEOTIDE SEQUENCE</scope>
    <source>
        <strain evidence="10">KCTC 12343</strain>
    </source>
</reference>
<keyword evidence="5 9" id="KW-0949">S-adenosyl-L-methionine</keyword>
<evidence type="ECO:0000256" key="9">
    <source>
        <dbReference type="HAMAP-Rule" id="MF_01057"/>
    </source>
</evidence>
<evidence type="ECO:0000313" key="10">
    <source>
        <dbReference type="EMBL" id="GGY45375.1"/>
    </source>
</evidence>
<evidence type="ECO:0000256" key="4">
    <source>
        <dbReference type="ARBA" id="ARBA00022679"/>
    </source>
</evidence>
<dbReference type="PANTHER" id="PTHR23417">
    <property type="entry name" value="3-DEOXY-D-MANNO-OCTULOSONIC-ACID TRANSFERASE/TRNA GUANINE-N 7 - -METHYLTRANSFERASE"/>
    <property type="match status" value="1"/>
</dbReference>
<reference evidence="10" key="1">
    <citation type="journal article" date="2014" name="Int. J. Syst. Evol. Microbiol.">
        <title>Complete genome sequence of Corynebacterium casei LMG S-19264T (=DSM 44701T), isolated from a smear-ripened cheese.</title>
        <authorList>
            <consortium name="US DOE Joint Genome Institute (JGI-PGF)"/>
            <person name="Walter F."/>
            <person name="Albersmeier A."/>
            <person name="Kalinowski J."/>
            <person name="Ruckert C."/>
        </authorList>
    </citation>
    <scope>NUCLEOTIDE SEQUENCE</scope>
    <source>
        <strain evidence="10">KCTC 12343</strain>
    </source>
</reference>
<dbReference type="InterPro" id="IPR029063">
    <property type="entry name" value="SAM-dependent_MTases_sf"/>
</dbReference>
<dbReference type="CDD" id="cd02440">
    <property type="entry name" value="AdoMet_MTases"/>
    <property type="match status" value="1"/>
</dbReference>
<dbReference type="FunFam" id="3.40.50.150:FF:000035">
    <property type="entry name" value="tRNA (guanine-N(7)-)-methyltransferase"/>
    <property type="match status" value="1"/>
</dbReference>
<evidence type="ECO:0000256" key="8">
    <source>
        <dbReference type="ARBA" id="ARBA00060767"/>
    </source>
</evidence>
<feature type="binding site" evidence="9">
    <location>
        <position position="72"/>
    </location>
    <ligand>
        <name>S-adenosyl-L-methionine</name>
        <dbReference type="ChEBI" id="CHEBI:59789"/>
    </ligand>
</feature>
<comment type="caution">
    <text evidence="10">The sequence shown here is derived from an EMBL/GenBank/DDBJ whole genome shotgun (WGS) entry which is preliminary data.</text>
</comment>
<proteinExistence type="inferred from homology"/>
<dbReference type="AlphaFoldDB" id="A0AA87XX98"/>
<keyword evidence="4 9" id="KW-0808">Transferase</keyword>
<dbReference type="Proteomes" id="UP000628442">
    <property type="component" value="Unassembled WGS sequence"/>
</dbReference>
<feature type="binding site" evidence="9">
    <location>
        <position position="183"/>
    </location>
    <ligand>
        <name>substrate</name>
    </ligand>
</feature>
<dbReference type="PROSITE" id="PS51625">
    <property type="entry name" value="SAM_MT_TRMB"/>
    <property type="match status" value="1"/>
</dbReference>
<dbReference type="HAMAP" id="MF_01057">
    <property type="entry name" value="tRNA_methyltr_TrmB"/>
    <property type="match status" value="1"/>
</dbReference>
<dbReference type="PANTHER" id="PTHR23417:SF14">
    <property type="entry name" value="PENTACOTRIPEPTIDE-REPEAT REGION OF PRORP DOMAIN-CONTAINING PROTEIN"/>
    <property type="match status" value="1"/>
</dbReference>